<dbReference type="EMBL" id="SDIL01000002">
    <property type="protein sequence ID" value="RXK42444.1"/>
    <property type="molecule type" value="Genomic_DNA"/>
</dbReference>
<evidence type="ECO:0000313" key="7">
    <source>
        <dbReference type="Proteomes" id="UP000289152"/>
    </source>
</evidence>
<dbReference type="PANTHER" id="PTHR14614:SF10">
    <property type="entry name" value="PROTEIN N-TERMINAL AND LYSINE N-METHYLTRANSFERASE EFM7"/>
    <property type="match status" value="1"/>
</dbReference>
<evidence type="ECO:0000313" key="6">
    <source>
        <dbReference type="EMBL" id="RXK42444.1"/>
    </source>
</evidence>
<protein>
    <recommendedName>
        <fullName evidence="8">Elongation factor methyltransferase 7</fullName>
    </recommendedName>
</protein>
<reference evidence="6 7" key="1">
    <citation type="submission" date="2016-06" db="EMBL/GenBank/DDBJ databases">
        <title>Evolution of pathogenesis and genome organization in the Tremellales.</title>
        <authorList>
            <person name="Cuomo C."/>
            <person name="Litvintseva A."/>
            <person name="Heitman J."/>
            <person name="Chen Y."/>
            <person name="Sun S."/>
            <person name="Springer D."/>
            <person name="Dromer F."/>
            <person name="Young S."/>
            <person name="Zeng Q."/>
            <person name="Chapman S."/>
            <person name="Gujja S."/>
            <person name="Saif S."/>
            <person name="Birren B."/>
        </authorList>
    </citation>
    <scope>NUCLEOTIDE SEQUENCE [LARGE SCALE GENOMIC DNA]</scope>
    <source>
        <strain evidence="6 7">ATCC 28783</strain>
    </source>
</reference>
<name>A0A4Q1BW95_TREME</name>
<dbReference type="AlphaFoldDB" id="A0A4Q1BW95"/>
<dbReference type="Pfam" id="PF10294">
    <property type="entry name" value="Methyltransf_16"/>
    <property type="match status" value="1"/>
</dbReference>
<evidence type="ECO:0000256" key="2">
    <source>
        <dbReference type="ARBA" id="ARBA00022603"/>
    </source>
</evidence>
<evidence type="ECO:0000256" key="4">
    <source>
        <dbReference type="ARBA" id="ARBA00022691"/>
    </source>
</evidence>
<feature type="compositionally biased region" description="Low complexity" evidence="5">
    <location>
        <begin position="11"/>
        <end position="24"/>
    </location>
</feature>
<dbReference type="GO" id="GO:0008757">
    <property type="term" value="F:S-adenosylmethionine-dependent methyltransferase activity"/>
    <property type="evidence" value="ECO:0007669"/>
    <property type="project" value="UniProtKB-ARBA"/>
</dbReference>
<dbReference type="OrthoDB" id="46564at2759"/>
<dbReference type="InterPro" id="IPR025784">
    <property type="entry name" value="EFM7"/>
</dbReference>
<keyword evidence="3" id="KW-0808">Transferase</keyword>
<comment type="caution">
    <text evidence="6">The sequence shown here is derived from an EMBL/GenBank/DDBJ whole genome shotgun (WGS) entry which is preliminary data.</text>
</comment>
<dbReference type="Gene3D" id="3.40.50.150">
    <property type="entry name" value="Vaccinia Virus protein VP39"/>
    <property type="match status" value="1"/>
</dbReference>
<organism evidence="6 7">
    <name type="scientific">Tremella mesenterica</name>
    <name type="common">Jelly fungus</name>
    <dbReference type="NCBI Taxonomy" id="5217"/>
    <lineage>
        <taxon>Eukaryota</taxon>
        <taxon>Fungi</taxon>
        <taxon>Dikarya</taxon>
        <taxon>Basidiomycota</taxon>
        <taxon>Agaricomycotina</taxon>
        <taxon>Tremellomycetes</taxon>
        <taxon>Tremellales</taxon>
        <taxon>Tremellaceae</taxon>
        <taxon>Tremella</taxon>
    </lineage>
</organism>
<dbReference type="InterPro" id="IPR019410">
    <property type="entry name" value="Methyltransf_16"/>
</dbReference>
<dbReference type="InParanoid" id="A0A4Q1BW95"/>
<dbReference type="PROSITE" id="PS51560">
    <property type="entry name" value="SAM_MT_NNT1"/>
    <property type="match status" value="1"/>
</dbReference>
<evidence type="ECO:0000256" key="1">
    <source>
        <dbReference type="ARBA" id="ARBA00022490"/>
    </source>
</evidence>
<dbReference type="STRING" id="5217.A0A4Q1BW95"/>
<proteinExistence type="predicted"/>
<keyword evidence="1" id="KW-0963">Cytoplasm</keyword>
<dbReference type="Proteomes" id="UP000289152">
    <property type="component" value="Unassembled WGS sequence"/>
</dbReference>
<evidence type="ECO:0000256" key="3">
    <source>
        <dbReference type="ARBA" id="ARBA00022679"/>
    </source>
</evidence>
<dbReference type="FunCoup" id="A0A4Q1BW95">
    <property type="interactions" value="124"/>
</dbReference>
<gene>
    <name evidence="6" type="ORF">M231_00434</name>
</gene>
<keyword evidence="4" id="KW-0949">S-adenosyl-L-methionine</keyword>
<accession>A0A4Q1BW95</accession>
<dbReference type="SUPFAM" id="SSF53335">
    <property type="entry name" value="S-adenosyl-L-methionine-dependent methyltransferases"/>
    <property type="match status" value="1"/>
</dbReference>
<dbReference type="GO" id="GO:0032259">
    <property type="term" value="P:methylation"/>
    <property type="evidence" value="ECO:0007669"/>
    <property type="project" value="UniProtKB-KW"/>
</dbReference>
<dbReference type="VEuPathDB" id="FungiDB:TREMEDRAFT_63420"/>
<dbReference type="GO" id="GO:0005737">
    <property type="term" value="C:cytoplasm"/>
    <property type="evidence" value="ECO:0007669"/>
    <property type="project" value="TreeGrafter"/>
</dbReference>
<evidence type="ECO:0000256" key="5">
    <source>
        <dbReference type="SAM" id="MobiDB-lite"/>
    </source>
</evidence>
<keyword evidence="2" id="KW-0489">Methyltransferase</keyword>
<feature type="region of interest" description="Disordered" evidence="5">
    <location>
        <begin position="1"/>
        <end position="41"/>
    </location>
</feature>
<dbReference type="PANTHER" id="PTHR14614">
    <property type="entry name" value="HEPATOCELLULAR CARCINOMA-ASSOCIATED ANTIGEN"/>
    <property type="match status" value="1"/>
</dbReference>
<sequence length="316" mass="34837">MTHTLPLAGPSSPTRSTSQLSSSETSEDEDSYGLGLDDILPEPESPLPPPFSFSVYRPHPSFQLITQDSREQLVLRLVGSHPLWGHHLWNTSRVLSDFLLRHDQLIKGKKVLELGAGAGLPAIISSLAGAEKTVITDYPDEALSENIRWNVECNVPAGRRPTVEGHVWGRNVEKLVPQATSGGEDRGYDLLLLSDLVFNHSQHAALVQSVNALLSYRPCPPFTTQDPYPTPCILVFFTHHRPHLAQADLAFFPLLAQSKPDDGGSWAYEKLVEEWAGAMFEDDPGDIQVRGTVHGWRCWRVGEGEGGERPSRLEGA</sequence>
<dbReference type="InterPro" id="IPR029063">
    <property type="entry name" value="SAM-dependent_MTases_sf"/>
</dbReference>
<evidence type="ECO:0008006" key="8">
    <source>
        <dbReference type="Google" id="ProtNLM"/>
    </source>
</evidence>
<keyword evidence="7" id="KW-1185">Reference proteome</keyword>